<dbReference type="Gene3D" id="2.40.50.90">
    <property type="match status" value="1"/>
</dbReference>
<keyword evidence="3 6" id="KW-0378">Hydrolase</keyword>
<evidence type="ECO:0000259" key="5">
    <source>
        <dbReference type="PROSITE" id="PS50830"/>
    </source>
</evidence>
<dbReference type="SUPFAM" id="SSF50199">
    <property type="entry name" value="Staphylococcal nuclease"/>
    <property type="match status" value="1"/>
</dbReference>
<dbReference type="PANTHER" id="PTHR12302:SF3">
    <property type="entry name" value="SERINE_THREONINE-PROTEIN KINASE 31"/>
    <property type="match status" value="1"/>
</dbReference>
<name>A0ABM9I0C8_9GAMM</name>
<keyword evidence="4" id="KW-0732">Signal</keyword>
<keyword evidence="7" id="KW-1185">Reference proteome</keyword>
<evidence type="ECO:0000256" key="2">
    <source>
        <dbReference type="ARBA" id="ARBA00022759"/>
    </source>
</evidence>
<dbReference type="Proteomes" id="UP001162030">
    <property type="component" value="Chromosome"/>
</dbReference>
<dbReference type="InterPro" id="IPR016071">
    <property type="entry name" value="Staphylococal_nuclease_OB-fold"/>
</dbReference>
<dbReference type="PANTHER" id="PTHR12302">
    <property type="entry name" value="EBNA2 BINDING PROTEIN P100"/>
    <property type="match status" value="1"/>
</dbReference>
<gene>
    <name evidence="6" type="ORF">MSZNOR_1694</name>
</gene>
<evidence type="ECO:0000256" key="3">
    <source>
        <dbReference type="ARBA" id="ARBA00022801"/>
    </source>
</evidence>
<accession>A0ABM9I0C8</accession>
<keyword evidence="2" id="KW-0255">Endonuclease</keyword>
<dbReference type="Pfam" id="PF13511">
    <property type="entry name" value="DUF4124"/>
    <property type="match status" value="1"/>
</dbReference>
<keyword evidence="1" id="KW-0540">Nuclease</keyword>
<dbReference type="PROSITE" id="PS50830">
    <property type="entry name" value="TNASE_3"/>
    <property type="match status" value="1"/>
</dbReference>
<evidence type="ECO:0000256" key="1">
    <source>
        <dbReference type="ARBA" id="ARBA00022722"/>
    </source>
</evidence>
<feature type="chain" id="PRO_5046770129" evidence="4">
    <location>
        <begin position="25"/>
        <end position="281"/>
    </location>
</feature>
<reference evidence="6 7" key="1">
    <citation type="submission" date="2023-03" db="EMBL/GenBank/DDBJ databases">
        <authorList>
            <person name="Pearce D."/>
        </authorList>
    </citation>
    <scope>NUCLEOTIDE SEQUENCE [LARGE SCALE GENOMIC DNA]</scope>
    <source>
        <strain evidence="6">Msz</strain>
    </source>
</reference>
<proteinExistence type="predicted"/>
<feature type="domain" description="TNase-like" evidence="5">
    <location>
        <begin position="57"/>
        <end position="186"/>
    </location>
</feature>
<sequence length="281" mass="32132">MTRLRIAVFIVAASVALSPHPARSNDVFRWKDDQGRIHYSDHGPEGAEPTKLKVATAPAVHTVKAVFDGDTILLDNGERVRLLGINTPEADGPNKKGEPGGNEAKHWLRRRLMGRVVRLEQDKEPRDHYQRLLAHVFADNGEHINLTLVESGLAFLNLHPPNLKHAQVLIQAQNRAEQAKRGIWGMPDYQPRPVETLNVRPVLRGWQRLMGSPFAIVEKNRYLSLRFSDRFEVRVAKENLKLFPSLETYLHRRVEARGWLSQRRGRYSIFVRHPSALIVQK</sequence>
<organism evidence="6 7">
    <name type="scientific">Methylocaldum szegediense</name>
    <dbReference type="NCBI Taxonomy" id="73780"/>
    <lineage>
        <taxon>Bacteria</taxon>
        <taxon>Pseudomonadati</taxon>
        <taxon>Pseudomonadota</taxon>
        <taxon>Gammaproteobacteria</taxon>
        <taxon>Methylococcales</taxon>
        <taxon>Methylococcaceae</taxon>
        <taxon>Methylocaldum</taxon>
    </lineage>
</organism>
<evidence type="ECO:0000313" key="7">
    <source>
        <dbReference type="Proteomes" id="UP001162030"/>
    </source>
</evidence>
<dbReference type="GO" id="GO:1990599">
    <property type="term" value="F:3' overhang single-stranded DNA endodeoxyribonuclease activity"/>
    <property type="evidence" value="ECO:0007669"/>
    <property type="project" value="UniProtKB-EC"/>
</dbReference>
<dbReference type="EMBL" id="OX458333">
    <property type="protein sequence ID" value="CAI8806624.1"/>
    <property type="molecule type" value="Genomic_DNA"/>
</dbReference>
<dbReference type="Pfam" id="PF00565">
    <property type="entry name" value="SNase"/>
    <property type="match status" value="1"/>
</dbReference>
<evidence type="ECO:0000256" key="4">
    <source>
        <dbReference type="SAM" id="SignalP"/>
    </source>
</evidence>
<evidence type="ECO:0000313" key="6">
    <source>
        <dbReference type="EMBL" id="CAI8806624.1"/>
    </source>
</evidence>
<protein>
    <submittedName>
        <fullName evidence="6">Micrococcal nuclease</fullName>
        <ecNumber evidence="6">3.1.31.1</ecNumber>
    </submittedName>
</protein>
<feature type="signal peptide" evidence="4">
    <location>
        <begin position="1"/>
        <end position="24"/>
    </location>
</feature>
<dbReference type="SMART" id="SM00318">
    <property type="entry name" value="SNc"/>
    <property type="match status" value="1"/>
</dbReference>
<dbReference type="EC" id="3.1.31.1" evidence="6"/>
<dbReference type="InterPro" id="IPR025392">
    <property type="entry name" value="DUF4124"/>
</dbReference>
<dbReference type="InterPro" id="IPR035437">
    <property type="entry name" value="SNase_OB-fold_sf"/>
</dbReference>